<dbReference type="RefSeq" id="WP_114117575.1">
    <property type="nucleotide sequence ID" value="NZ_BMHU01000003.1"/>
</dbReference>
<feature type="active site" description="Proton donor" evidence="7 8">
    <location>
        <position position="100"/>
    </location>
</feature>
<dbReference type="CDD" id="cd00466">
    <property type="entry name" value="DHQase_II"/>
    <property type="match status" value="1"/>
</dbReference>
<evidence type="ECO:0000256" key="3">
    <source>
        <dbReference type="ARBA" id="ARBA00011037"/>
    </source>
</evidence>
<dbReference type="GO" id="GO:0008652">
    <property type="term" value="P:amino acid biosynthetic process"/>
    <property type="evidence" value="ECO:0007669"/>
    <property type="project" value="UniProtKB-KW"/>
</dbReference>
<dbReference type="HAMAP" id="MF_00169">
    <property type="entry name" value="AroQ"/>
    <property type="match status" value="1"/>
</dbReference>
<keyword evidence="12" id="KW-1185">Reference proteome</keyword>
<comment type="subunit">
    <text evidence="4 7">Homododecamer.</text>
</comment>
<evidence type="ECO:0000256" key="5">
    <source>
        <dbReference type="ARBA" id="ARBA00012060"/>
    </source>
</evidence>
<sequence length="144" mass="15376">MTRILVVNGPNLNLLGTRKPEIYGSATLDDVVRVAREAAELQGIEIRDVQSNSEGALIDAIHEARLDCDGIVINAGAYTHTSIAIRDALEAVSLPFVEVHISNVHAREDFRHHSYLSGLASCVIAGAGIQGYAFGVHHLAAIIA</sequence>
<keyword evidence="6 7" id="KW-0456">Lyase</keyword>
<dbReference type="SUPFAM" id="SSF52304">
    <property type="entry name" value="Type II 3-dehydroquinate dehydratase"/>
    <property type="match status" value="1"/>
</dbReference>
<keyword evidence="7" id="KW-0057">Aromatic amino acid biosynthesis</keyword>
<dbReference type="NCBIfam" id="NF003806">
    <property type="entry name" value="PRK05395.1-3"/>
    <property type="match status" value="1"/>
</dbReference>
<comment type="caution">
    <text evidence="11">The sequence shown here is derived from an EMBL/GenBank/DDBJ whole genome shotgun (WGS) entry which is preliminary data.</text>
</comment>
<dbReference type="NCBIfam" id="NF003805">
    <property type="entry name" value="PRK05395.1-2"/>
    <property type="match status" value="1"/>
</dbReference>
<organism evidence="11 12">
    <name type="scientific">Microbacterium sorbitolivorans</name>
    <dbReference type="NCBI Taxonomy" id="1867410"/>
    <lineage>
        <taxon>Bacteria</taxon>
        <taxon>Bacillati</taxon>
        <taxon>Actinomycetota</taxon>
        <taxon>Actinomycetes</taxon>
        <taxon>Micrococcales</taxon>
        <taxon>Microbacteriaceae</taxon>
        <taxon>Microbacterium</taxon>
    </lineage>
</organism>
<dbReference type="GO" id="GO:0019631">
    <property type="term" value="P:quinate catabolic process"/>
    <property type="evidence" value="ECO:0007669"/>
    <property type="project" value="TreeGrafter"/>
</dbReference>
<evidence type="ECO:0000256" key="6">
    <source>
        <dbReference type="ARBA" id="ARBA00023239"/>
    </source>
</evidence>
<feature type="active site" description="Proton acceptor" evidence="7 8">
    <location>
        <position position="23"/>
    </location>
</feature>
<feature type="binding site" evidence="7 9">
    <location>
        <position position="111"/>
    </location>
    <ligand>
        <name>substrate</name>
    </ligand>
</feature>
<dbReference type="Pfam" id="PF01220">
    <property type="entry name" value="DHquinase_II"/>
    <property type="match status" value="1"/>
</dbReference>
<feature type="site" description="Transition state stabilizer" evidence="7 10">
    <location>
        <position position="18"/>
    </location>
</feature>
<dbReference type="GO" id="GO:0009423">
    <property type="term" value="P:chorismate biosynthetic process"/>
    <property type="evidence" value="ECO:0007669"/>
    <property type="project" value="UniProtKB-UniRule"/>
</dbReference>
<evidence type="ECO:0000256" key="2">
    <source>
        <dbReference type="ARBA" id="ARBA00004902"/>
    </source>
</evidence>
<comment type="similarity">
    <text evidence="3 7">Belongs to the type-II 3-dehydroquinase family.</text>
</comment>
<dbReference type="NCBIfam" id="NF003804">
    <property type="entry name" value="PRK05395.1-1"/>
    <property type="match status" value="1"/>
</dbReference>
<dbReference type="PIRSF" id="PIRSF001399">
    <property type="entry name" value="DHquinase_II"/>
    <property type="match status" value="1"/>
</dbReference>
<dbReference type="NCBIfam" id="TIGR01088">
    <property type="entry name" value="aroQ"/>
    <property type="match status" value="1"/>
</dbReference>
<feature type="binding site" evidence="7 9">
    <location>
        <position position="74"/>
    </location>
    <ligand>
        <name>substrate</name>
    </ligand>
</feature>
<evidence type="ECO:0000256" key="7">
    <source>
        <dbReference type="HAMAP-Rule" id="MF_00169"/>
    </source>
</evidence>
<accession>A0A367Y4M1</accession>
<dbReference type="GO" id="GO:0009073">
    <property type="term" value="P:aromatic amino acid family biosynthetic process"/>
    <property type="evidence" value="ECO:0007669"/>
    <property type="project" value="UniProtKB-KW"/>
</dbReference>
<dbReference type="PANTHER" id="PTHR21272">
    <property type="entry name" value="CATABOLIC 3-DEHYDROQUINASE"/>
    <property type="match status" value="1"/>
</dbReference>
<evidence type="ECO:0000256" key="9">
    <source>
        <dbReference type="PIRSR" id="PIRSR001399-2"/>
    </source>
</evidence>
<dbReference type="PANTHER" id="PTHR21272:SF3">
    <property type="entry name" value="CATABOLIC 3-DEHYDROQUINASE"/>
    <property type="match status" value="1"/>
</dbReference>
<evidence type="ECO:0000256" key="1">
    <source>
        <dbReference type="ARBA" id="ARBA00001864"/>
    </source>
</evidence>
<gene>
    <name evidence="7 11" type="primary">aroQ</name>
    <name evidence="11" type="ORF">DTO57_07365</name>
</gene>
<evidence type="ECO:0000256" key="10">
    <source>
        <dbReference type="PIRSR" id="PIRSR001399-3"/>
    </source>
</evidence>
<dbReference type="OrthoDB" id="9790793at2"/>
<dbReference type="InterPro" id="IPR001874">
    <property type="entry name" value="DHquinase_II"/>
</dbReference>
<dbReference type="Proteomes" id="UP000253508">
    <property type="component" value="Unassembled WGS sequence"/>
</dbReference>
<dbReference type="EC" id="4.2.1.10" evidence="5 7"/>
<dbReference type="NCBIfam" id="NF003807">
    <property type="entry name" value="PRK05395.1-4"/>
    <property type="match status" value="1"/>
</dbReference>
<evidence type="ECO:0000313" key="11">
    <source>
        <dbReference type="EMBL" id="RCK59961.1"/>
    </source>
</evidence>
<name>A0A367Y4M1_9MICO</name>
<dbReference type="GO" id="GO:0003855">
    <property type="term" value="F:3-dehydroquinate dehydratase activity"/>
    <property type="evidence" value="ECO:0007669"/>
    <property type="project" value="UniProtKB-UniRule"/>
</dbReference>
<feature type="binding site" evidence="7 9">
    <location>
        <position position="80"/>
    </location>
    <ligand>
        <name>substrate</name>
    </ligand>
</feature>
<comment type="function">
    <text evidence="7">Catalyzes a trans-dehydration via an enolate intermediate.</text>
</comment>
<reference evidence="11 12" key="1">
    <citation type="submission" date="2018-07" db="EMBL/GenBank/DDBJ databases">
        <title>Microbacterium endoborsara sp. nov., a novel actinobacterium isolated from Borszczowia aralocaspica.</title>
        <authorList>
            <person name="An D."/>
        </authorList>
    </citation>
    <scope>NUCLEOTIDE SEQUENCE [LARGE SCALE GENOMIC DNA]</scope>
    <source>
        <strain evidence="11 12">C1.15228</strain>
    </source>
</reference>
<comment type="pathway">
    <text evidence="2 7">Metabolic intermediate biosynthesis; chorismate biosynthesis; chorismate from D-erythrose 4-phosphate and phosphoenolpyruvate: step 3/7.</text>
</comment>
<evidence type="ECO:0000313" key="12">
    <source>
        <dbReference type="Proteomes" id="UP000253508"/>
    </source>
</evidence>
<keyword evidence="7" id="KW-0028">Amino-acid biosynthesis</keyword>
<feature type="binding site" evidence="7 9">
    <location>
        <position position="87"/>
    </location>
    <ligand>
        <name>substrate</name>
    </ligand>
</feature>
<dbReference type="UniPathway" id="UPA00053">
    <property type="reaction ID" value="UER00086"/>
</dbReference>
<evidence type="ECO:0000256" key="4">
    <source>
        <dbReference type="ARBA" id="ARBA00011193"/>
    </source>
</evidence>
<dbReference type="AlphaFoldDB" id="A0A367Y4M1"/>
<dbReference type="EMBL" id="QORO01000002">
    <property type="protein sequence ID" value="RCK59961.1"/>
    <property type="molecule type" value="Genomic_DNA"/>
</dbReference>
<comment type="catalytic activity">
    <reaction evidence="1 7">
        <text>3-dehydroquinate = 3-dehydroshikimate + H2O</text>
        <dbReference type="Rhea" id="RHEA:21096"/>
        <dbReference type="ChEBI" id="CHEBI:15377"/>
        <dbReference type="ChEBI" id="CHEBI:16630"/>
        <dbReference type="ChEBI" id="CHEBI:32364"/>
        <dbReference type="EC" id="4.2.1.10"/>
    </reaction>
</comment>
<protein>
    <recommendedName>
        <fullName evidence="5 7">3-dehydroquinate dehydratase</fullName>
        <shortName evidence="7">3-dehydroquinase</shortName>
        <ecNumber evidence="5 7">4.2.1.10</ecNumber>
    </recommendedName>
    <alternativeName>
        <fullName evidence="7">Type II DHQase</fullName>
    </alternativeName>
</protein>
<feature type="binding site" evidence="7 9">
    <location>
        <begin position="101"/>
        <end position="102"/>
    </location>
    <ligand>
        <name>substrate</name>
    </ligand>
</feature>
<proteinExistence type="inferred from homology"/>
<dbReference type="Gene3D" id="3.40.50.9100">
    <property type="entry name" value="Dehydroquinase, class II"/>
    <property type="match status" value="1"/>
</dbReference>
<evidence type="ECO:0000256" key="8">
    <source>
        <dbReference type="PIRSR" id="PIRSR001399-1"/>
    </source>
</evidence>
<dbReference type="InterPro" id="IPR036441">
    <property type="entry name" value="DHquinase_II_sf"/>
</dbReference>